<name>B2VB42_ERWT9</name>
<dbReference type="KEGG" id="eta:ETA_pET450340"/>
<evidence type="ECO:0000313" key="1">
    <source>
        <dbReference type="EMBL" id="CAO94978.1"/>
    </source>
</evidence>
<gene>
    <name evidence="1" type="ordered locus">ETA_pET450340</name>
</gene>
<protein>
    <recommendedName>
        <fullName evidence="3">Lipoprotein</fullName>
    </recommendedName>
</protein>
<proteinExistence type="predicted"/>
<dbReference type="RefSeq" id="WP_012443495.1">
    <property type="nucleotide sequence ID" value="NC_010699.1"/>
</dbReference>
<reference evidence="1 2" key="1">
    <citation type="journal article" date="2008" name="Environ. Microbiol.">
        <title>The genome of Erwinia tasmaniensis strain Et1/99, a non-pathogenic bacterium in the genus Erwinia.</title>
        <authorList>
            <person name="Kube M."/>
            <person name="Migdoll A.M."/>
            <person name="Mueller I."/>
            <person name="Kuhl H."/>
            <person name="Beck A."/>
            <person name="Reinhardt R."/>
            <person name="Geider K."/>
        </authorList>
    </citation>
    <scope>NUCLEOTIDE SEQUENCE [LARGE SCALE GENOMIC DNA]</scope>
    <source>
        <strain evidence="2">DSM 17950 / CFBP 7177 / CIP 109463 / NCPPB 4357 / Et1/99</strain>
        <plasmid evidence="2">pET45</plasmid>
    </source>
</reference>
<dbReference type="EMBL" id="CU468132">
    <property type="protein sequence ID" value="CAO94978.1"/>
    <property type="molecule type" value="Genomic_DNA"/>
</dbReference>
<evidence type="ECO:0008006" key="3">
    <source>
        <dbReference type="Google" id="ProtNLM"/>
    </source>
</evidence>
<dbReference type="Proteomes" id="UP000001726">
    <property type="component" value="Plasmid pET45"/>
</dbReference>
<sequence length="117" mass="12595">MNKTPTGLMITAALLLAGCDESQNAQDGAAHLVSVLPSGFQINDHGKRAYILGESRCPDSTQEGCIIVNDQVSTVAVSVWTYGTGAPRTEAWKIERSGAYTNEMTRLKRPDNSDVQP</sequence>
<dbReference type="HOGENOM" id="CLU_2081190_0_0_6"/>
<organism evidence="1 2">
    <name type="scientific">Erwinia tasmaniensis (strain DSM 17950 / CFBP 7177 / CIP 109463 / NCPPB 4357 / Et1/99)</name>
    <dbReference type="NCBI Taxonomy" id="465817"/>
    <lineage>
        <taxon>Bacteria</taxon>
        <taxon>Pseudomonadati</taxon>
        <taxon>Pseudomonadota</taxon>
        <taxon>Gammaproteobacteria</taxon>
        <taxon>Enterobacterales</taxon>
        <taxon>Erwiniaceae</taxon>
        <taxon>Erwinia</taxon>
    </lineage>
</organism>
<dbReference type="PROSITE" id="PS51257">
    <property type="entry name" value="PROKAR_LIPOPROTEIN"/>
    <property type="match status" value="1"/>
</dbReference>
<evidence type="ECO:0000313" key="2">
    <source>
        <dbReference type="Proteomes" id="UP000001726"/>
    </source>
</evidence>
<keyword evidence="2" id="KW-1185">Reference proteome</keyword>
<geneLocation type="plasmid" evidence="1 2">
    <name>pET45</name>
</geneLocation>
<accession>B2VB42</accession>
<dbReference type="AlphaFoldDB" id="B2VB42"/>
<dbReference type="OrthoDB" id="47863at1903409"/>
<keyword evidence="1" id="KW-0614">Plasmid</keyword>